<dbReference type="RefSeq" id="WP_006671467.1">
    <property type="nucleotide sequence ID" value="NZ_AOMA01000019.1"/>
</dbReference>
<keyword evidence="1" id="KW-0472">Membrane</keyword>
<comment type="caution">
    <text evidence="2">The sequence shown here is derived from an EMBL/GenBank/DDBJ whole genome shotgun (WGS) entry which is preliminary data.</text>
</comment>
<keyword evidence="3" id="KW-1185">Reference proteome</keyword>
<dbReference type="STRING" id="1227454.C446_02482"/>
<dbReference type="AlphaFoldDB" id="M0MHQ7"/>
<protein>
    <submittedName>
        <fullName evidence="2">Uncharacterized protein</fullName>
    </submittedName>
</protein>
<proteinExistence type="predicted"/>
<evidence type="ECO:0000256" key="1">
    <source>
        <dbReference type="SAM" id="Phobius"/>
    </source>
</evidence>
<name>M0MHQ7_9EURY</name>
<evidence type="ECO:0000313" key="2">
    <source>
        <dbReference type="EMBL" id="EMA45236.1"/>
    </source>
</evidence>
<keyword evidence="1" id="KW-0812">Transmembrane</keyword>
<organism evidence="2 3">
    <name type="scientific">Halobiforma nitratireducens JCM 10879</name>
    <dbReference type="NCBI Taxonomy" id="1227454"/>
    <lineage>
        <taxon>Archaea</taxon>
        <taxon>Methanobacteriati</taxon>
        <taxon>Methanobacteriota</taxon>
        <taxon>Stenosarchaea group</taxon>
        <taxon>Halobacteria</taxon>
        <taxon>Halobacteriales</taxon>
        <taxon>Natrialbaceae</taxon>
        <taxon>Halobiforma</taxon>
    </lineage>
</organism>
<dbReference type="Proteomes" id="UP000011607">
    <property type="component" value="Unassembled WGS sequence"/>
</dbReference>
<gene>
    <name evidence="2" type="ORF">C446_02482</name>
</gene>
<feature type="transmembrane region" description="Helical" evidence="1">
    <location>
        <begin position="67"/>
        <end position="84"/>
    </location>
</feature>
<reference evidence="2 3" key="1">
    <citation type="journal article" date="2014" name="PLoS Genet.">
        <title>Phylogenetically driven sequencing of extremely halophilic archaea reveals strategies for static and dynamic osmo-response.</title>
        <authorList>
            <person name="Becker E.A."/>
            <person name="Seitzer P.M."/>
            <person name="Tritt A."/>
            <person name="Larsen D."/>
            <person name="Krusor M."/>
            <person name="Yao A.I."/>
            <person name="Wu D."/>
            <person name="Madern D."/>
            <person name="Eisen J.A."/>
            <person name="Darling A.E."/>
            <person name="Facciotti M.T."/>
        </authorList>
    </citation>
    <scope>NUCLEOTIDE SEQUENCE [LARGE SCALE GENOMIC DNA]</scope>
    <source>
        <strain evidence="2 3">JCM 10879</strain>
    </source>
</reference>
<sequence>MFLWLTLAIVLAVTIAYARWGAIPTPVPKTVLDVLPTPGSSPGLWLWRTFLLAVLVVAFWTTFAINPTGFVAYALAGILVWAVLDDIRQAMSDIWHGRIWWVDP</sequence>
<keyword evidence="1" id="KW-1133">Transmembrane helix</keyword>
<accession>M0MHQ7</accession>
<dbReference type="EMBL" id="AOMA01000019">
    <property type="protein sequence ID" value="EMA45236.1"/>
    <property type="molecule type" value="Genomic_DNA"/>
</dbReference>
<feature type="transmembrane region" description="Helical" evidence="1">
    <location>
        <begin position="42"/>
        <end position="60"/>
    </location>
</feature>
<evidence type="ECO:0000313" key="3">
    <source>
        <dbReference type="Proteomes" id="UP000011607"/>
    </source>
</evidence>